<dbReference type="RefSeq" id="WP_249771282.1">
    <property type="nucleotide sequence ID" value="NZ_CP097332.1"/>
</dbReference>
<feature type="compositionally biased region" description="Polar residues" evidence="1">
    <location>
        <begin position="248"/>
        <end position="262"/>
    </location>
</feature>
<keyword evidence="3" id="KW-1185">Reference proteome</keyword>
<evidence type="ECO:0000256" key="1">
    <source>
        <dbReference type="SAM" id="MobiDB-lite"/>
    </source>
</evidence>
<evidence type="ECO:0000313" key="2">
    <source>
        <dbReference type="EMBL" id="UQX88106.1"/>
    </source>
</evidence>
<accession>A0ABY4QWQ7</accession>
<feature type="compositionally biased region" description="Basic and acidic residues" evidence="1">
    <location>
        <begin position="124"/>
        <end position="133"/>
    </location>
</feature>
<organism evidence="2 3">
    <name type="scientific">Jatrophihabitans telluris</name>
    <dbReference type="NCBI Taxonomy" id="2038343"/>
    <lineage>
        <taxon>Bacteria</taxon>
        <taxon>Bacillati</taxon>
        <taxon>Actinomycetota</taxon>
        <taxon>Actinomycetes</taxon>
        <taxon>Jatrophihabitantales</taxon>
        <taxon>Jatrophihabitantaceae</taxon>
        <taxon>Jatrophihabitans</taxon>
    </lineage>
</organism>
<dbReference type="EMBL" id="CP097332">
    <property type="protein sequence ID" value="UQX88106.1"/>
    <property type="molecule type" value="Genomic_DNA"/>
</dbReference>
<evidence type="ECO:0000313" key="3">
    <source>
        <dbReference type="Proteomes" id="UP001056336"/>
    </source>
</evidence>
<feature type="region of interest" description="Disordered" evidence="1">
    <location>
        <begin position="220"/>
        <end position="298"/>
    </location>
</feature>
<proteinExistence type="predicted"/>
<reference evidence="2" key="1">
    <citation type="journal article" date="2018" name="Int. J. Syst. Evol. Microbiol.">
        <title>Jatrophihabitans telluris sp. nov., isolated from sediment soil of lava forest wetlands and the emended description of the genus Jatrophihabitans.</title>
        <authorList>
            <person name="Lee K.C."/>
            <person name="Suh M.K."/>
            <person name="Eom M.K."/>
            <person name="Kim K.K."/>
            <person name="Kim J.S."/>
            <person name="Kim D.S."/>
            <person name="Ko S.H."/>
            <person name="Shin Y.K."/>
            <person name="Lee J.S."/>
        </authorList>
    </citation>
    <scope>NUCLEOTIDE SEQUENCE</scope>
    <source>
        <strain evidence="2">N237</strain>
    </source>
</reference>
<feature type="compositionally biased region" description="Basic and acidic residues" evidence="1">
    <location>
        <begin position="104"/>
        <end position="114"/>
    </location>
</feature>
<dbReference type="Proteomes" id="UP001056336">
    <property type="component" value="Chromosome"/>
</dbReference>
<feature type="compositionally biased region" description="Basic and acidic residues" evidence="1">
    <location>
        <begin position="339"/>
        <end position="348"/>
    </location>
</feature>
<reference evidence="2" key="2">
    <citation type="submission" date="2022-05" db="EMBL/GenBank/DDBJ databases">
        <authorList>
            <person name="Kim J.-S."/>
            <person name="Lee K."/>
            <person name="Suh M."/>
            <person name="Eom M."/>
            <person name="Kim J.-S."/>
            <person name="Kim D.-S."/>
            <person name="Ko S.-H."/>
            <person name="Shin Y."/>
            <person name="Lee J.-S."/>
        </authorList>
    </citation>
    <scope>NUCLEOTIDE SEQUENCE</scope>
    <source>
        <strain evidence="2">N237</strain>
    </source>
</reference>
<feature type="region of interest" description="Disordered" evidence="1">
    <location>
        <begin position="310"/>
        <end position="348"/>
    </location>
</feature>
<name>A0ABY4QWQ7_9ACTN</name>
<gene>
    <name evidence="2" type="ORF">M6D93_17695</name>
</gene>
<sequence length="348" mass="34739">MSPHLDRLLARGPAPDDAALRPRTPSLFEPGQRLRSPGEPGTPSVPGGWEPRAPGGPASGDATEAGDATDAGDAAGGGPLAGMWSVSGTATGLSLHRAAAEPGSRADADGDRRSPQNQSGGRSRSSEAGRRAIDLAGSAPGRGSNGWPDRHGTDASAFGAVTATGRGAGILPNRLSDAGAAVVPDLVSDLVSDSVSDVVPTAVSDALARALPAAVSGALAATDAGARRPGPAERGSGSSPRGAAHVHSSAQADPSTATSTTGLDPGGSDQAVSFGTGYGARSGRLARRSQPAEPTTVEVTIARVDVRLDAAGVGRPGADPSARSSRPRPRQAIRLQDYLARRESGDHR</sequence>
<feature type="compositionally biased region" description="Low complexity" evidence="1">
    <location>
        <begin position="60"/>
        <end position="73"/>
    </location>
</feature>
<protein>
    <submittedName>
        <fullName evidence="2">Uncharacterized protein</fullName>
    </submittedName>
</protein>
<feature type="region of interest" description="Disordered" evidence="1">
    <location>
        <begin position="1"/>
        <end position="155"/>
    </location>
</feature>